<proteinExistence type="inferred from homology"/>
<evidence type="ECO:0000256" key="4">
    <source>
        <dbReference type="ARBA" id="ARBA00023125"/>
    </source>
</evidence>
<dbReference type="CDD" id="cd08464">
    <property type="entry name" value="PBP2_DntR_like_2"/>
    <property type="match status" value="1"/>
</dbReference>
<dbReference type="Pfam" id="PF00126">
    <property type="entry name" value="HTH_1"/>
    <property type="match status" value="1"/>
</dbReference>
<evidence type="ECO:0000256" key="3">
    <source>
        <dbReference type="ARBA" id="ARBA00023015"/>
    </source>
</evidence>
<evidence type="ECO:0000256" key="6">
    <source>
        <dbReference type="ARBA" id="ARBA00023163"/>
    </source>
</evidence>
<evidence type="ECO:0000256" key="5">
    <source>
        <dbReference type="ARBA" id="ARBA00023159"/>
    </source>
</evidence>
<dbReference type="InterPro" id="IPR000847">
    <property type="entry name" value="LysR_HTH_N"/>
</dbReference>
<evidence type="ECO:0000256" key="2">
    <source>
        <dbReference type="ARBA" id="ARBA00022458"/>
    </source>
</evidence>
<keyword evidence="3" id="KW-0805">Transcription regulation</keyword>
<dbReference type="GO" id="GO:0003677">
    <property type="term" value="F:DNA binding"/>
    <property type="evidence" value="ECO:0007669"/>
    <property type="project" value="UniProtKB-KW"/>
</dbReference>
<evidence type="ECO:0000259" key="7">
    <source>
        <dbReference type="PROSITE" id="PS50931"/>
    </source>
</evidence>
<dbReference type="InterPro" id="IPR036388">
    <property type="entry name" value="WH-like_DNA-bd_sf"/>
</dbReference>
<accession>A0A7X0IQL3</accession>
<dbReference type="Gene3D" id="1.10.10.10">
    <property type="entry name" value="Winged helix-like DNA-binding domain superfamily/Winged helix DNA-binding domain"/>
    <property type="match status" value="1"/>
</dbReference>
<organism evidence="8 9">
    <name type="scientific">Rhizobium lusitanum</name>
    <dbReference type="NCBI Taxonomy" id="293958"/>
    <lineage>
        <taxon>Bacteria</taxon>
        <taxon>Pseudomonadati</taxon>
        <taxon>Pseudomonadota</taxon>
        <taxon>Alphaproteobacteria</taxon>
        <taxon>Hyphomicrobiales</taxon>
        <taxon>Rhizobiaceae</taxon>
        <taxon>Rhizobium/Agrobacterium group</taxon>
        <taxon>Rhizobium</taxon>
    </lineage>
</organism>
<comment type="similarity">
    <text evidence="1">Belongs to the LysR transcriptional regulatory family.</text>
</comment>
<dbReference type="Proteomes" id="UP000565576">
    <property type="component" value="Unassembled WGS sequence"/>
</dbReference>
<keyword evidence="2" id="KW-0536">Nodulation</keyword>
<dbReference type="SUPFAM" id="SSF46785">
    <property type="entry name" value="Winged helix' DNA-binding domain"/>
    <property type="match status" value="1"/>
</dbReference>
<dbReference type="SUPFAM" id="SSF53850">
    <property type="entry name" value="Periplasmic binding protein-like II"/>
    <property type="match status" value="1"/>
</dbReference>
<keyword evidence="6" id="KW-0804">Transcription</keyword>
<comment type="caution">
    <text evidence="8">The sequence shown here is derived from an EMBL/GenBank/DDBJ whole genome shotgun (WGS) entry which is preliminary data.</text>
</comment>
<dbReference type="RefSeq" id="WP_184703001.1">
    <property type="nucleotide sequence ID" value="NZ_JACHBG010000002.1"/>
</dbReference>
<keyword evidence="4 8" id="KW-0238">DNA-binding</keyword>
<dbReference type="InterPro" id="IPR005119">
    <property type="entry name" value="LysR_subst-bd"/>
</dbReference>
<evidence type="ECO:0000256" key="1">
    <source>
        <dbReference type="ARBA" id="ARBA00009437"/>
    </source>
</evidence>
<dbReference type="PROSITE" id="PS50931">
    <property type="entry name" value="HTH_LYSR"/>
    <property type="match status" value="1"/>
</dbReference>
<dbReference type="PANTHER" id="PTHR30118:SF15">
    <property type="entry name" value="TRANSCRIPTIONAL REGULATORY PROTEIN"/>
    <property type="match status" value="1"/>
</dbReference>
<evidence type="ECO:0000313" key="8">
    <source>
        <dbReference type="EMBL" id="MBB6484157.1"/>
    </source>
</evidence>
<dbReference type="AlphaFoldDB" id="A0A7X0IQL3"/>
<dbReference type="GO" id="GO:0003700">
    <property type="term" value="F:DNA-binding transcription factor activity"/>
    <property type="evidence" value="ECO:0007669"/>
    <property type="project" value="InterPro"/>
</dbReference>
<reference evidence="8 9" key="1">
    <citation type="submission" date="2020-08" db="EMBL/GenBank/DDBJ databases">
        <title>Genomic Encyclopedia of Type Strains, Phase IV (KMG-V): Genome sequencing to study the core and pangenomes of soil and plant-associated prokaryotes.</title>
        <authorList>
            <person name="Whitman W."/>
        </authorList>
    </citation>
    <scope>NUCLEOTIDE SEQUENCE [LARGE SCALE GENOMIC DNA]</scope>
    <source>
        <strain evidence="8 9">SEMIA 4060</strain>
    </source>
</reference>
<dbReference type="Pfam" id="PF03466">
    <property type="entry name" value="LysR_substrate"/>
    <property type="match status" value="1"/>
</dbReference>
<dbReference type="Gene3D" id="3.40.190.10">
    <property type="entry name" value="Periplasmic binding protein-like II"/>
    <property type="match status" value="2"/>
</dbReference>
<name>A0A7X0IQL3_9HYPH</name>
<gene>
    <name evidence="8" type="ORF">GGD46_001423</name>
</gene>
<feature type="domain" description="HTH lysR-type" evidence="7">
    <location>
        <begin position="10"/>
        <end position="67"/>
    </location>
</feature>
<dbReference type="PRINTS" id="PR00039">
    <property type="entry name" value="HTHLYSR"/>
</dbReference>
<dbReference type="EMBL" id="JACHBG010000002">
    <property type="protein sequence ID" value="MBB6484157.1"/>
    <property type="molecule type" value="Genomic_DNA"/>
</dbReference>
<sequence length="331" mass="36256">MMNDATLRKIDLNLLLAFSVLMQERNVSRAAERLLLGQPGLSAALKRLRETLDDELFVRVGRGLQPTPRALSIAPAIEDALSGIERAIRPPAAFDPAQWQGEFRIGMCDNLESSFFGPLVARLRKLAPNARLVSVAFDRRDAARLLDEGAFDLSISVHDEPASWHVRAPMFEQASLCVYDPRHLKCAEPLSLKQFANAPHVTVSVEGTISTSVDTALARLGYRRQIVATAPRFSALPLTLQAMPAIATVPESIARCMAKLHDLAISYPPFELPADPVTMLYRRVDHADGRAIWLRRLVVEVVADSLRANGCSVGVSTDAGCYEQPVLAEAV</sequence>
<evidence type="ECO:0000313" key="9">
    <source>
        <dbReference type="Proteomes" id="UP000565576"/>
    </source>
</evidence>
<dbReference type="InterPro" id="IPR036390">
    <property type="entry name" value="WH_DNA-bd_sf"/>
</dbReference>
<keyword evidence="5" id="KW-0010">Activator</keyword>
<dbReference type="InterPro" id="IPR050389">
    <property type="entry name" value="LysR-type_TF"/>
</dbReference>
<protein>
    <submittedName>
        <fullName evidence="8">DNA-binding transcriptional LysR family regulator</fullName>
    </submittedName>
</protein>
<dbReference type="PANTHER" id="PTHR30118">
    <property type="entry name" value="HTH-TYPE TRANSCRIPTIONAL REGULATOR LEUO-RELATED"/>
    <property type="match status" value="1"/>
</dbReference>